<proteinExistence type="predicted"/>
<keyword evidence="2" id="KW-1185">Reference proteome</keyword>
<evidence type="ECO:0000313" key="2">
    <source>
        <dbReference type="Proteomes" id="UP000245590"/>
    </source>
</evidence>
<sequence>MRFRCRAVSSAPPCTLASSQSQLENRRMNKDDRFDAADYIRTSRDVDALLRTALEEVHDDPDAVDEAIRVIERSGHSLPSWWTEAR</sequence>
<comment type="caution">
    <text evidence="1">The sequence shown here is derived from an EMBL/GenBank/DDBJ whole genome shotgun (WGS) entry which is preliminary data.</text>
</comment>
<organism evidence="1 2">
    <name type="scientific">Brachybacterium endophyticum</name>
    <dbReference type="NCBI Taxonomy" id="2182385"/>
    <lineage>
        <taxon>Bacteria</taxon>
        <taxon>Bacillati</taxon>
        <taxon>Actinomycetota</taxon>
        <taxon>Actinomycetes</taxon>
        <taxon>Micrococcales</taxon>
        <taxon>Dermabacteraceae</taxon>
        <taxon>Brachybacterium</taxon>
    </lineage>
</organism>
<dbReference type="EMBL" id="QFKX01000009">
    <property type="protein sequence ID" value="PWH04959.1"/>
    <property type="molecule type" value="Genomic_DNA"/>
</dbReference>
<dbReference type="Proteomes" id="UP000245590">
    <property type="component" value="Unassembled WGS sequence"/>
</dbReference>
<dbReference type="AlphaFoldDB" id="A0A2U2RGG4"/>
<reference evidence="1 2" key="1">
    <citation type="submission" date="2018-05" db="EMBL/GenBank/DDBJ databases">
        <title>Brachybacterium sp. M1HQ-2T, whole genome shotgun sequence.</title>
        <authorList>
            <person name="Tuo L."/>
        </authorList>
    </citation>
    <scope>NUCLEOTIDE SEQUENCE [LARGE SCALE GENOMIC DNA]</scope>
    <source>
        <strain evidence="1 2">M1HQ-2</strain>
    </source>
</reference>
<gene>
    <name evidence="1" type="ORF">DEO23_15615</name>
</gene>
<accession>A0A2U2RGG4</accession>
<evidence type="ECO:0000313" key="1">
    <source>
        <dbReference type="EMBL" id="PWH04959.1"/>
    </source>
</evidence>
<name>A0A2U2RGG4_9MICO</name>
<protein>
    <submittedName>
        <fullName evidence="1">Uncharacterized protein</fullName>
    </submittedName>
</protein>